<accession>A0A9Q3HPU2</accession>
<keyword evidence="2" id="KW-1185">Reference proteome</keyword>
<dbReference type="PANTHER" id="PTHR37984">
    <property type="entry name" value="PROTEIN CBG26694"/>
    <property type="match status" value="1"/>
</dbReference>
<proteinExistence type="predicted"/>
<comment type="caution">
    <text evidence="1">The sequence shown here is derived from an EMBL/GenBank/DDBJ whole genome shotgun (WGS) entry which is preliminary data.</text>
</comment>
<protein>
    <recommendedName>
        <fullName evidence="3">Integrase catalytic domain-containing protein</fullName>
    </recommendedName>
</protein>
<evidence type="ECO:0008006" key="3">
    <source>
        <dbReference type="Google" id="ProtNLM"/>
    </source>
</evidence>
<dbReference type="AlphaFoldDB" id="A0A9Q3HPU2"/>
<dbReference type="SUPFAM" id="SSF53098">
    <property type="entry name" value="Ribonuclease H-like"/>
    <property type="match status" value="1"/>
</dbReference>
<dbReference type="Proteomes" id="UP000765509">
    <property type="component" value="Unassembled WGS sequence"/>
</dbReference>
<dbReference type="InterPro" id="IPR036397">
    <property type="entry name" value="RNaseH_sf"/>
</dbReference>
<evidence type="ECO:0000313" key="1">
    <source>
        <dbReference type="EMBL" id="MBW0513113.1"/>
    </source>
</evidence>
<reference evidence="1" key="1">
    <citation type="submission" date="2021-03" db="EMBL/GenBank/DDBJ databases">
        <title>Draft genome sequence of rust myrtle Austropuccinia psidii MF-1, a brazilian biotype.</title>
        <authorList>
            <person name="Quecine M.C."/>
            <person name="Pachon D.M.R."/>
            <person name="Bonatelli M.L."/>
            <person name="Correr F.H."/>
            <person name="Franceschini L.M."/>
            <person name="Leite T.F."/>
            <person name="Margarido G.R.A."/>
            <person name="Almeida C.A."/>
            <person name="Ferrarezi J.A."/>
            <person name="Labate C.A."/>
        </authorList>
    </citation>
    <scope>NUCLEOTIDE SEQUENCE</scope>
    <source>
        <strain evidence="1">MF-1</strain>
    </source>
</reference>
<dbReference type="InterPro" id="IPR012337">
    <property type="entry name" value="RNaseH-like_sf"/>
</dbReference>
<sequence length="254" mass="29329">MFLPWHENDTARDTAVMIWNRFISHTGLVQNIISDRDPKFTSSLWTNLHNLFGKHFSFTTAYHNQTDGLAEEIIQNLEDIIIGFCAYVLELKDSDFFTHDQYTLIPSLELAYNTSIHLSSGKTSAMLEKVWNPRVPYDTLKKDLFSIHPKARSFNIMLEKERHHADKCMQDLFKYEKEGWDKSHKPPDLQVGDLVLVSNQTFSKIKGENKPKYFFSGPSMRKSLHGPDAVQLELTGELMNKHPAFPVILIKPFS</sequence>
<organism evidence="1 2">
    <name type="scientific">Austropuccinia psidii MF-1</name>
    <dbReference type="NCBI Taxonomy" id="1389203"/>
    <lineage>
        <taxon>Eukaryota</taxon>
        <taxon>Fungi</taxon>
        <taxon>Dikarya</taxon>
        <taxon>Basidiomycota</taxon>
        <taxon>Pucciniomycotina</taxon>
        <taxon>Pucciniomycetes</taxon>
        <taxon>Pucciniales</taxon>
        <taxon>Sphaerophragmiaceae</taxon>
        <taxon>Austropuccinia</taxon>
    </lineage>
</organism>
<evidence type="ECO:0000313" key="2">
    <source>
        <dbReference type="Proteomes" id="UP000765509"/>
    </source>
</evidence>
<dbReference type="GO" id="GO:0003676">
    <property type="term" value="F:nucleic acid binding"/>
    <property type="evidence" value="ECO:0007669"/>
    <property type="project" value="InterPro"/>
</dbReference>
<dbReference type="Gene3D" id="3.30.420.10">
    <property type="entry name" value="Ribonuclease H-like superfamily/Ribonuclease H"/>
    <property type="match status" value="1"/>
</dbReference>
<gene>
    <name evidence="1" type="ORF">O181_052828</name>
</gene>
<name>A0A9Q3HPU2_9BASI</name>
<dbReference type="InterPro" id="IPR050951">
    <property type="entry name" value="Retrovirus_Pol_polyprotein"/>
</dbReference>
<dbReference type="PANTHER" id="PTHR37984:SF5">
    <property type="entry name" value="PROTEIN NYNRIN-LIKE"/>
    <property type="match status" value="1"/>
</dbReference>
<dbReference type="EMBL" id="AVOT02023201">
    <property type="protein sequence ID" value="MBW0513113.1"/>
    <property type="molecule type" value="Genomic_DNA"/>
</dbReference>